<dbReference type="GO" id="GO:0043565">
    <property type="term" value="F:sequence-specific DNA binding"/>
    <property type="evidence" value="ECO:0007669"/>
    <property type="project" value="TreeGrafter"/>
</dbReference>
<keyword evidence="3" id="KW-0238">DNA-binding</keyword>
<evidence type="ECO:0000256" key="1">
    <source>
        <dbReference type="ARBA" id="ARBA00009437"/>
    </source>
</evidence>
<dbReference type="InterPro" id="IPR005119">
    <property type="entry name" value="LysR_subst-bd"/>
</dbReference>
<evidence type="ECO:0000256" key="4">
    <source>
        <dbReference type="ARBA" id="ARBA00023163"/>
    </source>
</evidence>
<accession>A0A1H4QHZ4</accession>
<evidence type="ECO:0000259" key="5">
    <source>
        <dbReference type="PROSITE" id="PS50931"/>
    </source>
</evidence>
<dbReference type="Gene3D" id="3.40.190.290">
    <property type="match status" value="1"/>
</dbReference>
<dbReference type="PANTHER" id="PTHR30427:SF1">
    <property type="entry name" value="TRANSCRIPTIONAL ACTIVATOR PROTEIN LYSR"/>
    <property type="match status" value="1"/>
</dbReference>
<dbReference type="Pfam" id="PF00126">
    <property type="entry name" value="HTH_1"/>
    <property type="match status" value="1"/>
</dbReference>
<keyword evidence="2" id="KW-0805">Transcription regulation</keyword>
<dbReference type="InterPro" id="IPR036388">
    <property type="entry name" value="WH-like_DNA-bd_sf"/>
</dbReference>
<dbReference type="PRINTS" id="PR00039">
    <property type="entry name" value="HTHLYSR"/>
</dbReference>
<evidence type="ECO:0000256" key="2">
    <source>
        <dbReference type="ARBA" id="ARBA00023015"/>
    </source>
</evidence>
<dbReference type="Pfam" id="PF03466">
    <property type="entry name" value="LysR_substrate"/>
    <property type="match status" value="1"/>
</dbReference>
<keyword evidence="7" id="KW-1185">Reference proteome</keyword>
<sequence>MNLKQLEAFDAFMSHGSATRAAAALKISQPMVSRLLGQLEETIGFPLFVRKRNQLMPTHEAILFHANVSRSLTTFQELEREARAIANRQVGRIVVAAQPIYVDTFLLDVVARFKETHPDVAVKIVDTGLEELLRMFNEGSCDLGVGITLDASPYGARLIPLGACEARCLIPRGHRLASRDVVRLEDLRREVFVELAIGSPLRTRVDYMMQTAGAQRRIAAEARTLRAVHGLVRRGVGIAIVDPFSILLPSGDDVIERPLEPSIPWEMAIFHHEDRPLSRIENAFIETIRAEIGELREEGVLS</sequence>
<evidence type="ECO:0000256" key="3">
    <source>
        <dbReference type="ARBA" id="ARBA00023125"/>
    </source>
</evidence>
<dbReference type="Proteomes" id="UP000199064">
    <property type="component" value="Unassembled WGS sequence"/>
</dbReference>
<name>A0A1H4QHZ4_9HYPH</name>
<dbReference type="PANTHER" id="PTHR30427">
    <property type="entry name" value="TRANSCRIPTIONAL ACTIVATOR PROTEIN LYSR"/>
    <property type="match status" value="1"/>
</dbReference>
<dbReference type="InterPro" id="IPR000847">
    <property type="entry name" value="LysR_HTH_N"/>
</dbReference>
<dbReference type="AlphaFoldDB" id="A0A1H4QHZ4"/>
<dbReference type="SUPFAM" id="SSF53850">
    <property type="entry name" value="Periplasmic binding protein-like II"/>
    <property type="match status" value="1"/>
</dbReference>
<dbReference type="GO" id="GO:0003700">
    <property type="term" value="F:DNA-binding transcription factor activity"/>
    <property type="evidence" value="ECO:0007669"/>
    <property type="project" value="InterPro"/>
</dbReference>
<protein>
    <submittedName>
        <fullName evidence="6">Transcriptional regulator, LysR family</fullName>
    </submittedName>
</protein>
<comment type="similarity">
    <text evidence="1">Belongs to the LysR transcriptional regulatory family.</text>
</comment>
<dbReference type="EMBL" id="FNSL01000002">
    <property type="protein sequence ID" value="SEC19219.1"/>
    <property type="molecule type" value="Genomic_DNA"/>
</dbReference>
<feature type="domain" description="HTH lysR-type" evidence="5">
    <location>
        <begin position="1"/>
        <end position="58"/>
    </location>
</feature>
<dbReference type="RefSeq" id="WP_007007217.1">
    <property type="nucleotide sequence ID" value="NZ_FNSL01000002.1"/>
</dbReference>
<dbReference type="Gene3D" id="1.10.10.10">
    <property type="entry name" value="Winged helix-like DNA-binding domain superfamily/Winged helix DNA-binding domain"/>
    <property type="match status" value="1"/>
</dbReference>
<proteinExistence type="inferred from homology"/>
<dbReference type="InterPro" id="IPR036390">
    <property type="entry name" value="WH_DNA-bd_sf"/>
</dbReference>
<evidence type="ECO:0000313" key="6">
    <source>
        <dbReference type="EMBL" id="SEC19219.1"/>
    </source>
</evidence>
<keyword evidence="4" id="KW-0804">Transcription</keyword>
<reference evidence="7" key="1">
    <citation type="submission" date="2016-10" db="EMBL/GenBank/DDBJ databases">
        <authorList>
            <person name="Varghese N."/>
            <person name="Submissions S."/>
        </authorList>
    </citation>
    <scope>NUCLEOTIDE SEQUENCE [LARGE SCALE GENOMIC DNA]</scope>
    <source>
        <strain evidence="7">ES.061</strain>
    </source>
</reference>
<dbReference type="SUPFAM" id="SSF46785">
    <property type="entry name" value="Winged helix' DNA-binding domain"/>
    <property type="match status" value="1"/>
</dbReference>
<dbReference type="GO" id="GO:0010628">
    <property type="term" value="P:positive regulation of gene expression"/>
    <property type="evidence" value="ECO:0007669"/>
    <property type="project" value="TreeGrafter"/>
</dbReference>
<gene>
    <name evidence="6" type="ORF">SAMN05216452_4094</name>
</gene>
<evidence type="ECO:0000313" key="7">
    <source>
        <dbReference type="Proteomes" id="UP000199064"/>
    </source>
</evidence>
<organism evidence="6 7">
    <name type="scientific">Nitratireductor aquibiodomus</name>
    <dbReference type="NCBI Taxonomy" id="204799"/>
    <lineage>
        <taxon>Bacteria</taxon>
        <taxon>Pseudomonadati</taxon>
        <taxon>Pseudomonadota</taxon>
        <taxon>Alphaproteobacteria</taxon>
        <taxon>Hyphomicrobiales</taxon>
        <taxon>Phyllobacteriaceae</taxon>
        <taxon>Nitratireductor</taxon>
    </lineage>
</organism>
<dbReference type="PROSITE" id="PS50931">
    <property type="entry name" value="HTH_LYSR"/>
    <property type="match status" value="1"/>
</dbReference>